<keyword evidence="7" id="KW-0418">Kinase</keyword>
<sequence length="1184" mass="131501">MFSDVDRRIKGTDRPGDVTCLRSVWRRYQGNAMRDIYAHTNTHVRLQNVTAALMTEPPCTFNEVRLMERYESLGLVGEGSYGTVLKCRHRDSGRLVAIKKFMDSDDDATVKKIALREIKLLRQLRHDNLVNLLEVWKRRRRWYLVFEFVERTLLDDLEQNQGGLDLNTGRRYLYQILRAVAFCHQQNIIHRDIKPENILISQRGVVKMCDFGFARTVAASSDGGVYTDYVATRWYRAPELLVGDSKYGKPVDVWAVGCLLLEMLTGQPLFPGDSDLDQIYHIVRCFGNLTAHHQELFHRNPVFSGVRLPEHSARVRLEQRFPSIAPAALDLAQSCLQMDPERRAQCSELQEHPLFTQDSFHIRYLDELNAKIQKDHKQNSTFPKITRTVRRERSERDGKNRRSKDKKQPDSVDLKVNRETKGKQPLKLSKTVHNASEPLMSTKQAKTGGLKTTSNAAKTTVAMKGKTGKATGAELRKEPEISKLTKTLTSDSLEVAKTSTDLKENAAVSAEAKHGEIASPNRRPHNVKTVDAKDSFSSGLHSSCSDDIVSSMSEKHVTGIRRSSKSEPSQDFGKSRSNSNSKVPKLSKSSTTDRPNKSLSPKPSLKLTSDCKDTHLTHKMGKIFNRENTEGSQASSNGLIEVVTPTIPSVSNSSQTTMPSEHRLNMEGRQRGTIECPKVLPPNPRPQKTTSNIGSKMTQNYESLSNSPSRTLTSDLSKHSSTVYTEANPAHSSVTPPKETSTSMMHKTVSPSHPKHANDTNSAPNKPLRGLPTDSDPTEVSVSTKTQQDSVHTGRKDWKEAHRCLKRSLSTKTTAKHTEISDASGGDYKASPEFLEPSSVHQDFSASKSKITSNSTVNEVSQSNTSMWTTILKTLNVSDKENREDLALIKPLVNSKFSRNSNITQKSHSRKAEPDIKPVKPPPHKSLIEDPEKSTKYNAAMTLKPTMFPTEALKKRDNPERDDGTNISTIAESASFLSTATPDTKAPGRSSVFPNSADVHEFDFAVHPSSLPPPPPLSSTPLLFPPSSAPFIPSSCVNSNHLSPGPEFHSGTHNFWCADHPRHMGGVYGRLSSYVTGPLCAQAPKNNAAYECPFRSDSCNLGNSGGNSGTKKKLDIHFPDVRSSALPEARGREGKHSRGTSKDPRKEKTLVSPTEPEEQNNSTDSRKLQHLASRVLEAENTQTR</sequence>
<dbReference type="Pfam" id="PF00069">
    <property type="entry name" value="Pkinase"/>
    <property type="match status" value="1"/>
</dbReference>
<evidence type="ECO:0000256" key="10">
    <source>
        <dbReference type="ARBA" id="ARBA00047811"/>
    </source>
</evidence>
<feature type="region of interest" description="Disordered" evidence="14">
    <location>
        <begin position="674"/>
        <end position="829"/>
    </location>
</feature>
<dbReference type="Gene3D" id="1.10.510.10">
    <property type="entry name" value="Transferase(Phosphotransferase) domain 1"/>
    <property type="match status" value="1"/>
</dbReference>
<evidence type="ECO:0000256" key="13">
    <source>
        <dbReference type="PROSITE-ProRule" id="PRU10141"/>
    </source>
</evidence>
<dbReference type="FunFam" id="1.10.510.10:FF:000624">
    <property type="entry name" value="Mitogen-activated protein kinase"/>
    <property type="match status" value="1"/>
</dbReference>
<evidence type="ECO:0000256" key="8">
    <source>
        <dbReference type="ARBA" id="ARBA00022840"/>
    </source>
</evidence>
<name>A0AAQ4S1X6_GASAC</name>
<dbReference type="InterPro" id="IPR011009">
    <property type="entry name" value="Kinase-like_dom_sf"/>
</dbReference>
<dbReference type="PROSITE" id="PS00108">
    <property type="entry name" value="PROTEIN_KINASE_ST"/>
    <property type="match status" value="1"/>
</dbReference>
<evidence type="ECO:0000256" key="4">
    <source>
        <dbReference type="ARBA" id="ARBA00022527"/>
    </source>
</evidence>
<feature type="compositionally biased region" description="Polar residues" evidence="14">
    <location>
        <begin position="686"/>
        <end position="751"/>
    </location>
</feature>
<dbReference type="InterPro" id="IPR017441">
    <property type="entry name" value="Protein_kinase_ATP_BS"/>
</dbReference>
<dbReference type="PROSITE" id="PS50011">
    <property type="entry name" value="PROTEIN_KINASE_DOM"/>
    <property type="match status" value="1"/>
</dbReference>
<dbReference type="Gene3D" id="3.30.200.20">
    <property type="entry name" value="Phosphorylase Kinase, domain 1"/>
    <property type="match status" value="1"/>
</dbReference>
<dbReference type="GO" id="GO:0005524">
    <property type="term" value="F:ATP binding"/>
    <property type="evidence" value="ECO:0007669"/>
    <property type="project" value="UniProtKB-UniRule"/>
</dbReference>
<feature type="compositionally biased region" description="Low complexity" evidence="14">
    <location>
        <begin position="542"/>
        <end position="552"/>
    </location>
</feature>
<organism evidence="16 17">
    <name type="scientific">Gasterosteus aculeatus aculeatus</name>
    <name type="common">three-spined stickleback</name>
    <dbReference type="NCBI Taxonomy" id="481459"/>
    <lineage>
        <taxon>Eukaryota</taxon>
        <taxon>Metazoa</taxon>
        <taxon>Chordata</taxon>
        <taxon>Craniata</taxon>
        <taxon>Vertebrata</taxon>
        <taxon>Euteleostomi</taxon>
        <taxon>Actinopterygii</taxon>
        <taxon>Neopterygii</taxon>
        <taxon>Teleostei</taxon>
        <taxon>Neoteleostei</taxon>
        <taxon>Acanthomorphata</taxon>
        <taxon>Eupercaria</taxon>
        <taxon>Perciformes</taxon>
        <taxon>Cottioidei</taxon>
        <taxon>Gasterosteales</taxon>
        <taxon>Gasterosteidae</taxon>
        <taxon>Gasterosteus</taxon>
    </lineage>
</organism>
<evidence type="ECO:0000259" key="15">
    <source>
        <dbReference type="PROSITE" id="PS50011"/>
    </source>
</evidence>
<feature type="compositionally biased region" description="Polar residues" evidence="14">
    <location>
        <begin position="575"/>
        <end position="593"/>
    </location>
</feature>
<comment type="catalytic activity">
    <reaction evidence="11">
        <text>L-seryl-[protein] + ATP = O-phospho-L-seryl-[protein] + ADP + H(+)</text>
        <dbReference type="Rhea" id="RHEA:17989"/>
        <dbReference type="Rhea" id="RHEA-COMP:9863"/>
        <dbReference type="Rhea" id="RHEA-COMP:11604"/>
        <dbReference type="ChEBI" id="CHEBI:15378"/>
        <dbReference type="ChEBI" id="CHEBI:29999"/>
        <dbReference type="ChEBI" id="CHEBI:30616"/>
        <dbReference type="ChEBI" id="CHEBI:83421"/>
        <dbReference type="ChEBI" id="CHEBI:456216"/>
        <dbReference type="EC" id="2.7.11.24"/>
    </reaction>
</comment>
<comment type="catalytic activity">
    <reaction evidence="9">
        <text>L-threonyl-[protein] + ATP = O-phospho-L-threonyl-[protein] + ADP + H(+)</text>
        <dbReference type="Rhea" id="RHEA:46608"/>
        <dbReference type="Rhea" id="RHEA-COMP:11060"/>
        <dbReference type="Rhea" id="RHEA-COMP:11605"/>
        <dbReference type="ChEBI" id="CHEBI:15378"/>
        <dbReference type="ChEBI" id="CHEBI:30013"/>
        <dbReference type="ChEBI" id="CHEBI:30616"/>
        <dbReference type="ChEBI" id="CHEBI:61977"/>
        <dbReference type="ChEBI" id="CHEBI:456216"/>
        <dbReference type="EC" id="2.7.11.24"/>
    </reaction>
</comment>
<dbReference type="SUPFAM" id="SSF56112">
    <property type="entry name" value="Protein kinase-like (PK-like)"/>
    <property type="match status" value="1"/>
</dbReference>
<feature type="compositionally biased region" description="Basic and acidic residues" evidence="14">
    <location>
        <begin position="1129"/>
        <end position="1149"/>
    </location>
</feature>
<feature type="compositionally biased region" description="Basic and acidic residues" evidence="14">
    <location>
        <begin position="389"/>
        <end position="422"/>
    </location>
</feature>
<dbReference type="Proteomes" id="UP000007635">
    <property type="component" value="Chromosome VII"/>
</dbReference>
<accession>A0AAQ4S1X6</accession>
<dbReference type="PROSITE" id="PS00107">
    <property type="entry name" value="PROTEIN_KINASE_ATP"/>
    <property type="match status" value="1"/>
</dbReference>
<protein>
    <recommendedName>
        <fullName evidence="15">Protein kinase domain-containing protein</fullName>
    </recommendedName>
</protein>
<evidence type="ECO:0000313" key="17">
    <source>
        <dbReference type="Proteomes" id="UP000007635"/>
    </source>
</evidence>
<dbReference type="GO" id="GO:0004693">
    <property type="term" value="F:cyclin-dependent protein serine/threonine kinase activity"/>
    <property type="evidence" value="ECO:0007669"/>
    <property type="project" value="UniProtKB-EC"/>
</dbReference>
<keyword evidence="5" id="KW-0808">Transferase</keyword>
<feature type="domain" description="Protein kinase" evidence="15">
    <location>
        <begin position="70"/>
        <end position="355"/>
    </location>
</feature>
<evidence type="ECO:0000256" key="11">
    <source>
        <dbReference type="ARBA" id="ARBA00048312"/>
    </source>
</evidence>
<keyword evidence="6 13" id="KW-0547">Nucleotide-binding</keyword>
<feature type="region of interest" description="Disordered" evidence="14">
    <location>
        <begin position="1109"/>
        <end position="1184"/>
    </location>
</feature>
<comment type="similarity">
    <text evidence="3">Belongs to the protein kinase superfamily. CMGC Ser/Thr protein kinase family. MAP kinase subfamily.</text>
</comment>
<feature type="compositionally biased region" description="Basic and acidic residues" evidence="14">
    <location>
        <begin position="792"/>
        <end position="803"/>
    </location>
</feature>
<dbReference type="InterPro" id="IPR050117">
    <property type="entry name" value="MAPK"/>
</dbReference>
<feature type="compositionally biased region" description="Polar residues" evidence="14">
    <location>
        <begin position="778"/>
        <end position="791"/>
    </location>
</feature>
<comment type="catalytic activity">
    <reaction evidence="10">
        <text>L-threonyl-[protein] + ATP = O-phospho-L-threonyl-[protein] + ADP + H(+)</text>
        <dbReference type="Rhea" id="RHEA:46608"/>
        <dbReference type="Rhea" id="RHEA-COMP:11060"/>
        <dbReference type="Rhea" id="RHEA-COMP:11605"/>
        <dbReference type="ChEBI" id="CHEBI:15378"/>
        <dbReference type="ChEBI" id="CHEBI:30013"/>
        <dbReference type="ChEBI" id="CHEBI:30616"/>
        <dbReference type="ChEBI" id="CHEBI:61977"/>
        <dbReference type="ChEBI" id="CHEBI:456216"/>
        <dbReference type="EC" id="2.7.11.22"/>
    </reaction>
</comment>
<reference evidence="16" key="2">
    <citation type="submission" date="2025-08" db="UniProtKB">
        <authorList>
            <consortium name="Ensembl"/>
        </authorList>
    </citation>
    <scope>IDENTIFICATION</scope>
</reference>
<dbReference type="InterPro" id="IPR008271">
    <property type="entry name" value="Ser/Thr_kinase_AS"/>
</dbReference>
<keyword evidence="4" id="KW-0723">Serine/threonine-protein kinase</keyword>
<comment type="similarity">
    <text evidence="2">Belongs to the protein kinase superfamily. CMGC Ser/Thr protein kinase family. CDC2/CDKX subfamily.</text>
</comment>
<dbReference type="GeneTree" id="ENSGT00940000166707"/>
<evidence type="ECO:0000256" key="9">
    <source>
        <dbReference type="ARBA" id="ARBA00047592"/>
    </source>
</evidence>
<keyword evidence="8 13" id="KW-0067">ATP-binding</keyword>
<evidence type="ECO:0000313" key="16">
    <source>
        <dbReference type="Ensembl" id="ENSGACP00000069889.1"/>
    </source>
</evidence>
<keyword evidence="17" id="KW-1185">Reference proteome</keyword>
<dbReference type="SMART" id="SM00220">
    <property type="entry name" value="S_TKc"/>
    <property type="match status" value="1"/>
</dbReference>
<proteinExistence type="inferred from homology"/>
<dbReference type="GO" id="GO:0004707">
    <property type="term" value="F:MAP kinase activity"/>
    <property type="evidence" value="ECO:0007669"/>
    <property type="project" value="UniProtKB-EC"/>
</dbReference>
<evidence type="ECO:0000256" key="3">
    <source>
        <dbReference type="ARBA" id="ARBA00008832"/>
    </source>
</evidence>
<evidence type="ECO:0000256" key="2">
    <source>
        <dbReference type="ARBA" id="ARBA00006485"/>
    </source>
</evidence>
<evidence type="ECO:0000256" key="6">
    <source>
        <dbReference type="ARBA" id="ARBA00022741"/>
    </source>
</evidence>
<feature type="region of interest" description="Disordered" evidence="14">
    <location>
        <begin position="375"/>
        <end position="426"/>
    </location>
</feature>
<evidence type="ECO:0000256" key="1">
    <source>
        <dbReference type="ARBA" id="ARBA00001946"/>
    </source>
</evidence>
<feature type="region of interest" description="Disordered" evidence="14">
    <location>
        <begin position="900"/>
        <end position="930"/>
    </location>
</feature>
<dbReference type="InterPro" id="IPR000719">
    <property type="entry name" value="Prot_kinase_dom"/>
</dbReference>
<reference evidence="16" key="3">
    <citation type="submission" date="2025-09" db="UniProtKB">
        <authorList>
            <consortium name="Ensembl"/>
        </authorList>
    </citation>
    <scope>IDENTIFICATION</scope>
</reference>
<reference evidence="16 17" key="1">
    <citation type="journal article" date="2021" name="G3 (Bethesda)">
        <title>Improved contiguity of the threespine stickleback genome using long-read sequencing.</title>
        <authorList>
            <person name="Nath S."/>
            <person name="Shaw D.E."/>
            <person name="White M.A."/>
        </authorList>
    </citation>
    <scope>NUCLEOTIDE SEQUENCE [LARGE SCALE GENOMIC DNA]</scope>
    <source>
        <strain evidence="16 17">Lake Benthic</strain>
    </source>
</reference>
<dbReference type="FunFam" id="3.30.200.20:FF:000049">
    <property type="entry name" value="cyclin-dependent kinase-like 1 isoform X1"/>
    <property type="match status" value="1"/>
</dbReference>
<evidence type="ECO:0000256" key="5">
    <source>
        <dbReference type="ARBA" id="ARBA00022679"/>
    </source>
</evidence>
<comment type="catalytic activity">
    <reaction evidence="12">
        <text>L-seryl-[protein] + ATP = O-phospho-L-seryl-[protein] + ADP + H(+)</text>
        <dbReference type="Rhea" id="RHEA:17989"/>
        <dbReference type="Rhea" id="RHEA-COMP:9863"/>
        <dbReference type="Rhea" id="RHEA-COMP:11604"/>
        <dbReference type="ChEBI" id="CHEBI:15378"/>
        <dbReference type="ChEBI" id="CHEBI:29999"/>
        <dbReference type="ChEBI" id="CHEBI:30616"/>
        <dbReference type="ChEBI" id="CHEBI:83421"/>
        <dbReference type="ChEBI" id="CHEBI:456216"/>
        <dbReference type="EC" id="2.7.11.22"/>
    </reaction>
</comment>
<evidence type="ECO:0000256" key="14">
    <source>
        <dbReference type="SAM" id="MobiDB-lite"/>
    </source>
</evidence>
<feature type="region of interest" description="Disordered" evidence="14">
    <location>
        <begin position="504"/>
        <end position="611"/>
    </location>
</feature>
<dbReference type="AlphaFoldDB" id="A0AAQ4S1X6"/>
<comment type="cofactor">
    <cofactor evidence="1">
        <name>Mg(2+)</name>
        <dbReference type="ChEBI" id="CHEBI:18420"/>
    </cofactor>
</comment>
<feature type="binding site" evidence="13">
    <location>
        <position position="100"/>
    </location>
    <ligand>
        <name>ATP</name>
        <dbReference type="ChEBI" id="CHEBI:30616"/>
    </ligand>
</feature>
<feature type="compositionally biased region" description="Low complexity" evidence="14">
    <location>
        <begin position="597"/>
        <end position="607"/>
    </location>
</feature>
<dbReference type="PANTHER" id="PTHR24055">
    <property type="entry name" value="MITOGEN-ACTIVATED PROTEIN KINASE"/>
    <property type="match status" value="1"/>
</dbReference>
<evidence type="ECO:0000256" key="7">
    <source>
        <dbReference type="ARBA" id="ARBA00022777"/>
    </source>
</evidence>
<dbReference type="Ensembl" id="ENSGACT00000058747.1">
    <property type="protein sequence ID" value="ENSGACP00000069889.1"/>
    <property type="gene ID" value="ENSGACG00000018588.2"/>
</dbReference>
<evidence type="ECO:0000256" key="12">
    <source>
        <dbReference type="ARBA" id="ARBA00048367"/>
    </source>
</evidence>